<evidence type="ECO:0000313" key="3">
    <source>
        <dbReference type="Proteomes" id="UP000076023"/>
    </source>
</evidence>
<dbReference type="EMBL" id="BDCO01000002">
    <property type="protein sequence ID" value="GAT33181.1"/>
    <property type="molecule type" value="Genomic_DNA"/>
</dbReference>
<dbReference type="OrthoDB" id="9841438at2"/>
<proteinExistence type="predicted"/>
<dbReference type="RefSeq" id="WP_075078945.1">
    <property type="nucleotide sequence ID" value="NZ_BDCO01000002.1"/>
</dbReference>
<dbReference type="STRING" id="690879.TSACC_21591"/>
<organism evidence="2 3">
    <name type="scientific">Terrimicrobium sacchariphilum</name>
    <dbReference type="NCBI Taxonomy" id="690879"/>
    <lineage>
        <taxon>Bacteria</taxon>
        <taxon>Pseudomonadati</taxon>
        <taxon>Verrucomicrobiota</taxon>
        <taxon>Terrimicrobiia</taxon>
        <taxon>Terrimicrobiales</taxon>
        <taxon>Terrimicrobiaceae</taxon>
        <taxon>Terrimicrobium</taxon>
    </lineage>
</organism>
<feature type="transmembrane region" description="Helical" evidence="1">
    <location>
        <begin position="67"/>
        <end position="91"/>
    </location>
</feature>
<sequence length="126" mass="14020">MSPGFVTARRVVVFTAALIGIYILFIGPERFAFESFGTWMLSPLIYVRLLPDPFNHWLVTAMFRQPLIGHAFCVIPIAMLVAAIVLAVHAVRRNSLPSAYVSLGLSVTVFSVYHLIQPMGMSYVAY</sequence>
<feature type="transmembrane region" description="Helical" evidence="1">
    <location>
        <begin position="98"/>
        <end position="116"/>
    </location>
</feature>
<evidence type="ECO:0000256" key="1">
    <source>
        <dbReference type="SAM" id="Phobius"/>
    </source>
</evidence>
<accession>A0A146G6P0</accession>
<keyword evidence="1" id="KW-0472">Membrane</keyword>
<dbReference type="Proteomes" id="UP000076023">
    <property type="component" value="Unassembled WGS sequence"/>
</dbReference>
<dbReference type="AlphaFoldDB" id="A0A146G6P0"/>
<keyword evidence="1" id="KW-1133">Transmembrane helix</keyword>
<reference evidence="3" key="1">
    <citation type="journal article" date="2017" name="Genome Announc.">
        <title>Draft Genome Sequence of Terrimicrobium sacchariphilum NM-5T, a Facultative Anaerobic Soil Bacterium of the Class Spartobacteria.</title>
        <authorList>
            <person name="Qiu Y.L."/>
            <person name="Tourlousse D.M."/>
            <person name="Matsuura N."/>
            <person name="Ohashi A."/>
            <person name="Sekiguchi Y."/>
        </authorList>
    </citation>
    <scope>NUCLEOTIDE SEQUENCE [LARGE SCALE GENOMIC DNA]</scope>
    <source>
        <strain evidence="3">NM-5</strain>
    </source>
</reference>
<comment type="caution">
    <text evidence="2">The sequence shown here is derived from an EMBL/GenBank/DDBJ whole genome shotgun (WGS) entry which is preliminary data.</text>
</comment>
<gene>
    <name evidence="2" type="ORF">TSACC_21591</name>
</gene>
<evidence type="ECO:0000313" key="2">
    <source>
        <dbReference type="EMBL" id="GAT33181.1"/>
    </source>
</evidence>
<name>A0A146G6P0_TERSA</name>
<keyword evidence="3" id="KW-1185">Reference proteome</keyword>
<dbReference type="InParanoid" id="A0A146G6P0"/>
<protein>
    <submittedName>
        <fullName evidence="2">Uncharacterized protein</fullName>
    </submittedName>
</protein>
<feature type="transmembrane region" description="Helical" evidence="1">
    <location>
        <begin position="6"/>
        <end position="24"/>
    </location>
</feature>
<keyword evidence="1" id="KW-0812">Transmembrane</keyword>